<keyword evidence="3" id="KW-1185">Reference proteome</keyword>
<reference evidence="2 3" key="1">
    <citation type="submission" date="2016-10" db="EMBL/GenBank/DDBJ databases">
        <authorList>
            <person name="de Groot N.N."/>
        </authorList>
    </citation>
    <scope>NUCLEOTIDE SEQUENCE [LARGE SCALE GENOMIC DNA]</scope>
    <source>
        <strain evidence="2 3">DSM 17890</strain>
    </source>
</reference>
<sequence>MNQPAGHHLAEFNIGVLRYDWDDPRVADFADNEPRVNALAERAEGFVWRLSSEEMERAQLDPDGPLGGNPRTASTLSVWTDAASLEQFVWNTVHRNFYARRAEWYDATDSQRLVMWWVPEGTRPSAADGMARLARLEAEGPSEHAFGWSELKDARLWKTRGCGDAEAA</sequence>
<accession>A0A1H2SKW9</accession>
<dbReference type="SUPFAM" id="SSF54909">
    <property type="entry name" value="Dimeric alpha+beta barrel"/>
    <property type="match status" value="1"/>
</dbReference>
<dbReference type="InterPro" id="IPR021708">
    <property type="entry name" value="DUF3291"/>
</dbReference>
<gene>
    <name evidence="2" type="ORF">SAMN05444336_101699</name>
</gene>
<evidence type="ECO:0000313" key="2">
    <source>
        <dbReference type="EMBL" id="SDW32343.1"/>
    </source>
</evidence>
<dbReference type="Proteomes" id="UP000199118">
    <property type="component" value="Unassembled WGS sequence"/>
</dbReference>
<proteinExistence type="predicted"/>
<dbReference type="STRING" id="356660.SAMN05444336_101699"/>
<evidence type="ECO:0000259" key="1">
    <source>
        <dbReference type="Pfam" id="PF11695"/>
    </source>
</evidence>
<protein>
    <recommendedName>
        <fullName evidence="1">DUF3291 domain-containing protein</fullName>
    </recommendedName>
</protein>
<evidence type="ECO:0000313" key="3">
    <source>
        <dbReference type="Proteomes" id="UP000199118"/>
    </source>
</evidence>
<dbReference type="AlphaFoldDB" id="A0A1H2SKW9"/>
<organism evidence="2 3">
    <name type="scientific">Albimonas donghaensis</name>
    <dbReference type="NCBI Taxonomy" id="356660"/>
    <lineage>
        <taxon>Bacteria</taxon>
        <taxon>Pseudomonadati</taxon>
        <taxon>Pseudomonadota</taxon>
        <taxon>Alphaproteobacteria</taxon>
        <taxon>Rhodobacterales</taxon>
        <taxon>Paracoccaceae</taxon>
        <taxon>Albimonas</taxon>
    </lineage>
</organism>
<dbReference type="RefSeq" id="WP_092679711.1">
    <property type="nucleotide sequence ID" value="NZ_FNMZ01000001.1"/>
</dbReference>
<name>A0A1H2SKW9_9RHOB</name>
<dbReference type="EMBL" id="FNMZ01000001">
    <property type="protein sequence ID" value="SDW32343.1"/>
    <property type="molecule type" value="Genomic_DNA"/>
</dbReference>
<feature type="domain" description="DUF3291" evidence="1">
    <location>
        <begin position="9"/>
        <end position="149"/>
    </location>
</feature>
<dbReference type="Pfam" id="PF11695">
    <property type="entry name" value="DUF3291"/>
    <property type="match status" value="1"/>
</dbReference>
<dbReference type="InterPro" id="IPR011008">
    <property type="entry name" value="Dimeric_a/b-barrel"/>
</dbReference>
<dbReference type="OrthoDB" id="2376237at2"/>